<sequence>MSVHKGAPALLSAGTLCAALLLTGCASTATPAPAAPAGATAAAPPAAGDSRPEGVPPGVTAGSGGPGRAANSLASAPAPAPAPRIPGIGPTTHSFVPDGTTQAFVVTGDTGDDNTSTATLYERNAAGRWTEAAGPWPTHNALRGWTADHVAGDLRTPIGVFRLGDAGGRLPDPGARLPYDQDEQFAISGTGFVGEPLEGSFDHVIAIDYNRVPGRTPLDKERPFGAEKGGGVWIHVDHGGPTQACVTLRRDALRELLRALDPAREPVVVMGPTAELAR</sequence>
<evidence type="ECO:0000256" key="1">
    <source>
        <dbReference type="SAM" id="MobiDB-lite"/>
    </source>
</evidence>
<dbReference type="PROSITE" id="PS51257">
    <property type="entry name" value="PROKAR_LIPOPROTEIN"/>
    <property type="match status" value="1"/>
</dbReference>
<dbReference type="Proteomes" id="UP001622594">
    <property type="component" value="Chromosome"/>
</dbReference>
<evidence type="ECO:0000256" key="2">
    <source>
        <dbReference type="SAM" id="SignalP"/>
    </source>
</evidence>
<keyword evidence="4" id="KW-1185">Reference proteome</keyword>
<feature type="compositionally biased region" description="Low complexity" evidence="1">
    <location>
        <begin position="68"/>
        <end position="77"/>
    </location>
</feature>
<dbReference type="EMBL" id="CP108188">
    <property type="protein sequence ID" value="WTR74710.1"/>
    <property type="molecule type" value="Genomic_DNA"/>
</dbReference>
<accession>A0ABZ1LPJ6</accession>
<dbReference type="PANTHER" id="PTHR38589">
    <property type="entry name" value="BLR0621 PROTEIN"/>
    <property type="match status" value="1"/>
</dbReference>
<dbReference type="PANTHER" id="PTHR38589:SF1">
    <property type="entry name" value="BLR0621 PROTEIN"/>
    <property type="match status" value="1"/>
</dbReference>
<organism evidence="3 4">
    <name type="scientific">Streptomyces zaomyceticus</name>
    <dbReference type="NCBI Taxonomy" id="68286"/>
    <lineage>
        <taxon>Bacteria</taxon>
        <taxon>Bacillati</taxon>
        <taxon>Actinomycetota</taxon>
        <taxon>Actinomycetes</taxon>
        <taxon>Kitasatosporales</taxon>
        <taxon>Streptomycetaceae</taxon>
        <taxon>Streptomyces</taxon>
    </lineage>
</organism>
<name>A0ABZ1LPJ6_9ACTN</name>
<evidence type="ECO:0000313" key="3">
    <source>
        <dbReference type="EMBL" id="WTR74710.1"/>
    </source>
</evidence>
<evidence type="ECO:0008006" key="5">
    <source>
        <dbReference type="Google" id="ProtNLM"/>
    </source>
</evidence>
<reference evidence="3 4" key="1">
    <citation type="submission" date="2022-10" db="EMBL/GenBank/DDBJ databases">
        <title>The complete genomes of actinobacterial strains from the NBC collection.</title>
        <authorList>
            <person name="Joergensen T.S."/>
            <person name="Alvarez Arevalo M."/>
            <person name="Sterndorff E.B."/>
            <person name="Faurdal D."/>
            <person name="Vuksanovic O."/>
            <person name="Mourched A.-S."/>
            <person name="Charusanti P."/>
            <person name="Shaw S."/>
            <person name="Blin K."/>
            <person name="Weber T."/>
        </authorList>
    </citation>
    <scope>NUCLEOTIDE SEQUENCE [LARGE SCALE GENOMIC DNA]</scope>
    <source>
        <strain evidence="3 4">NBC_00123</strain>
    </source>
</reference>
<dbReference type="RefSeq" id="WP_406336877.1">
    <property type="nucleotide sequence ID" value="NZ_CP108188.1"/>
</dbReference>
<feature type="region of interest" description="Disordered" evidence="1">
    <location>
        <begin position="31"/>
        <end position="91"/>
    </location>
</feature>
<protein>
    <recommendedName>
        <fullName evidence="5">Lipoprotein</fullName>
    </recommendedName>
</protein>
<evidence type="ECO:0000313" key="4">
    <source>
        <dbReference type="Proteomes" id="UP001622594"/>
    </source>
</evidence>
<gene>
    <name evidence="3" type="ORF">OG814_38225</name>
</gene>
<feature type="compositionally biased region" description="Low complexity" evidence="1">
    <location>
        <begin position="31"/>
        <end position="48"/>
    </location>
</feature>
<keyword evidence="2" id="KW-0732">Signal</keyword>
<proteinExistence type="predicted"/>
<feature type="chain" id="PRO_5046488621" description="Lipoprotein" evidence="2">
    <location>
        <begin position="35"/>
        <end position="278"/>
    </location>
</feature>
<feature type="signal peptide" evidence="2">
    <location>
        <begin position="1"/>
        <end position="34"/>
    </location>
</feature>